<name>A0A090CZP1_9BACT</name>
<dbReference type="Proteomes" id="UP000031552">
    <property type="component" value="Unassembled WGS sequence"/>
</dbReference>
<accession>A0A090CZP1</accession>
<dbReference type="AlphaFoldDB" id="A0A090CZP1"/>
<keyword evidence="2" id="KW-1185">Reference proteome</keyword>
<dbReference type="eggNOG" id="ENOG5033SWN">
    <property type="taxonomic scope" value="Bacteria"/>
</dbReference>
<sequence length="319" mass="37444">MMMPKKLLILTSLALVGFLLFSFIKQVRQKSFFGLDEISKPLPFYEKWEIDPLSNEEKKSLEEALSQSYSYLGKGAQSYAFLSKDGRYVIKFFKFKHLQLNFIQSIIPEFGPLKKWKENKLKEKSKKLEKLFDAYRLAFEVHRKESALVYIHLNPTDKLLPALDVLDPSGKKVSLNLDSIPFLIQKKVEITRSIFERLFKAKKIDEVKLKINQIVELYLSEYRKGIFDHDHGVMHNTGFIDGLPVHLDVGKIYFDEAIKLPENAYLDLVKIGWKIREHMLRKFPEHEKEITKYLNTTIGNAFKRHLDYDQIDGAILWKR</sequence>
<evidence type="ECO:0000313" key="1">
    <source>
        <dbReference type="EMBL" id="CDR32925.1"/>
    </source>
</evidence>
<reference evidence="1" key="2">
    <citation type="submission" date="2014-09" db="EMBL/GenBank/DDBJ databases">
        <title>Criblamydia sequanensis harbors a mega-plasmid encoding arsenite resistance.</title>
        <authorList>
            <person name="Bertelli C."/>
            <person name="Goesmann A."/>
            <person name="Greub G."/>
        </authorList>
    </citation>
    <scope>NUCLEOTIDE SEQUENCE [LARGE SCALE GENOMIC DNA]</scope>
    <source>
        <strain evidence="1">CRIB-18</strain>
    </source>
</reference>
<dbReference type="EMBL" id="CCEJ010000001">
    <property type="protein sequence ID" value="CDR32925.1"/>
    <property type="molecule type" value="Genomic_DNA"/>
</dbReference>
<gene>
    <name evidence="1" type="ORF">CSEC_0081</name>
</gene>
<proteinExistence type="predicted"/>
<dbReference type="STRING" id="1437425.CSEC_0081"/>
<protein>
    <submittedName>
        <fullName evidence="1">Secreted protein</fullName>
    </submittedName>
</protein>
<reference evidence="1" key="1">
    <citation type="submission" date="2013-12" db="EMBL/GenBank/DDBJ databases">
        <authorList>
            <person name="Linke B."/>
        </authorList>
    </citation>
    <scope>NUCLEOTIDE SEQUENCE [LARGE SCALE GENOMIC DNA]</scope>
    <source>
        <strain evidence="1">CRIB-18</strain>
    </source>
</reference>
<comment type="caution">
    <text evidence="1">The sequence shown here is derived from an EMBL/GenBank/DDBJ whole genome shotgun (WGS) entry which is preliminary data.</text>
</comment>
<evidence type="ECO:0000313" key="2">
    <source>
        <dbReference type="Proteomes" id="UP000031552"/>
    </source>
</evidence>
<organism evidence="1 2">
    <name type="scientific">Candidatus Criblamydia sequanensis CRIB-18</name>
    <dbReference type="NCBI Taxonomy" id="1437425"/>
    <lineage>
        <taxon>Bacteria</taxon>
        <taxon>Pseudomonadati</taxon>
        <taxon>Chlamydiota</taxon>
        <taxon>Chlamydiia</taxon>
        <taxon>Parachlamydiales</taxon>
        <taxon>Candidatus Criblamydiaceae</taxon>
        <taxon>Candidatus Criblamydia</taxon>
    </lineage>
</organism>